<protein>
    <recommendedName>
        <fullName evidence="2">Right handed beta helix domain-containing protein</fullName>
    </recommendedName>
</protein>
<feature type="domain" description="Right handed beta helix" evidence="2">
    <location>
        <begin position="4"/>
        <end position="109"/>
    </location>
</feature>
<dbReference type="InterPro" id="IPR006626">
    <property type="entry name" value="PbH1"/>
</dbReference>
<name>A0A813EA47_POLGL</name>
<feature type="non-terminal residue" evidence="3">
    <location>
        <position position="1"/>
    </location>
</feature>
<dbReference type="Gene3D" id="2.160.20.10">
    <property type="entry name" value="Single-stranded right-handed beta-helix, Pectin lyase-like"/>
    <property type="match status" value="1"/>
</dbReference>
<proteinExistence type="predicted"/>
<dbReference type="AlphaFoldDB" id="A0A813EA47"/>
<dbReference type="EMBL" id="CAJNNV010009409">
    <property type="protein sequence ID" value="CAE8597357.1"/>
    <property type="molecule type" value="Genomic_DNA"/>
</dbReference>
<sequence>MGKSTATLTDVALSTEDGLGIWMVQNAQLSAQNCHVTHSGRSGFALFGFASVNLRNCLVERCVIHGICARGHTKVEIDGCQVLNCGRRGVYGYQNNTLRMTDCTVRGTEDPTRSAVEAAGGREGDSVDVSIKRCTVHSNKGAGIRLRGAVAYRLEENECTGSGEGDLHMSYCEENGSWPKASCEPTGKYDMVQNDQDSAGDVETLPLSGGPAVCGQDVESGKAVGAQSKPKQTA</sequence>
<dbReference type="OrthoDB" id="47516at2759"/>
<dbReference type="InterPro" id="IPR011050">
    <property type="entry name" value="Pectin_lyase_fold/virulence"/>
</dbReference>
<feature type="region of interest" description="Disordered" evidence="1">
    <location>
        <begin position="190"/>
        <end position="234"/>
    </location>
</feature>
<accession>A0A813EA47</accession>
<dbReference type="SUPFAM" id="SSF51126">
    <property type="entry name" value="Pectin lyase-like"/>
    <property type="match status" value="1"/>
</dbReference>
<dbReference type="SMART" id="SM00710">
    <property type="entry name" value="PbH1"/>
    <property type="match status" value="5"/>
</dbReference>
<evidence type="ECO:0000313" key="3">
    <source>
        <dbReference type="EMBL" id="CAE8597357.1"/>
    </source>
</evidence>
<evidence type="ECO:0000256" key="1">
    <source>
        <dbReference type="SAM" id="MobiDB-lite"/>
    </source>
</evidence>
<keyword evidence="4" id="KW-1185">Reference proteome</keyword>
<dbReference type="InterPro" id="IPR012334">
    <property type="entry name" value="Pectin_lyas_fold"/>
</dbReference>
<organism evidence="3 4">
    <name type="scientific">Polarella glacialis</name>
    <name type="common">Dinoflagellate</name>
    <dbReference type="NCBI Taxonomy" id="89957"/>
    <lineage>
        <taxon>Eukaryota</taxon>
        <taxon>Sar</taxon>
        <taxon>Alveolata</taxon>
        <taxon>Dinophyceae</taxon>
        <taxon>Suessiales</taxon>
        <taxon>Suessiaceae</taxon>
        <taxon>Polarella</taxon>
    </lineage>
</organism>
<reference evidence="3" key="1">
    <citation type="submission" date="2021-02" db="EMBL/GenBank/DDBJ databases">
        <authorList>
            <person name="Dougan E. K."/>
            <person name="Rhodes N."/>
            <person name="Thang M."/>
            <person name="Chan C."/>
        </authorList>
    </citation>
    <scope>NUCLEOTIDE SEQUENCE</scope>
</reference>
<comment type="caution">
    <text evidence="3">The sequence shown here is derived from an EMBL/GenBank/DDBJ whole genome shotgun (WGS) entry which is preliminary data.</text>
</comment>
<evidence type="ECO:0000259" key="2">
    <source>
        <dbReference type="Pfam" id="PF13229"/>
    </source>
</evidence>
<evidence type="ECO:0000313" key="4">
    <source>
        <dbReference type="Proteomes" id="UP000654075"/>
    </source>
</evidence>
<gene>
    <name evidence="3" type="ORF">PGLA1383_LOCUS15809</name>
</gene>
<dbReference type="Pfam" id="PF13229">
    <property type="entry name" value="Beta_helix"/>
    <property type="match status" value="1"/>
</dbReference>
<dbReference type="Proteomes" id="UP000654075">
    <property type="component" value="Unassembled WGS sequence"/>
</dbReference>
<dbReference type="InterPro" id="IPR039448">
    <property type="entry name" value="Beta_helix"/>
</dbReference>